<feature type="region of interest" description="Disordered" evidence="2">
    <location>
        <begin position="155"/>
        <end position="181"/>
    </location>
</feature>
<name>A0ABR3PTQ4_9TREE</name>
<evidence type="ECO:0000313" key="4">
    <source>
        <dbReference type="Proteomes" id="UP001565368"/>
    </source>
</evidence>
<feature type="coiled-coil region" evidence="1">
    <location>
        <begin position="712"/>
        <end position="774"/>
    </location>
</feature>
<accession>A0ABR3PTQ4</accession>
<dbReference type="PROSITE" id="PS51257">
    <property type="entry name" value="PROKAR_LIPOPROTEIN"/>
    <property type="match status" value="1"/>
</dbReference>
<feature type="compositionally biased region" description="Low complexity" evidence="2">
    <location>
        <begin position="155"/>
        <end position="169"/>
    </location>
</feature>
<reference evidence="3 4" key="1">
    <citation type="submission" date="2023-08" db="EMBL/GenBank/DDBJ databases">
        <title>Annotated Genome Sequence of Vanrija albida AlHP1.</title>
        <authorList>
            <person name="Herzog R."/>
        </authorList>
    </citation>
    <scope>NUCLEOTIDE SEQUENCE [LARGE SCALE GENOMIC DNA]</scope>
    <source>
        <strain evidence="3 4">AlHP1</strain>
    </source>
</reference>
<feature type="coiled-coil region" evidence="1">
    <location>
        <begin position="193"/>
        <end position="227"/>
    </location>
</feature>
<feature type="compositionally biased region" description="Low complexity" evidence="2">
    <location>
        <begin position="588"/>
        <end position="600"/>
    </location>
</feature>
<protein>
    <submittedName>
        <fullName evidence="3">Uncharacterized protein</fullName>
    </submittedName>
</protein>
<comment type="caution">
    <text evidence="3">The sequence shown here is derived from an EMBL/GenBank/DDBJ whole genome shotgun (WGS) entry which is preliminary data.</text>
</comment>
<gene>
    <name evidence="3" type="ORF">Q8F55_007443</name>
</gene>
<sequence length="1175" mass="129238">MFNDLSRGTELSVSQMVAIGCGLPEFKEASNATYTGIKYPVPGHLVCDRCNERARDSSLKYNGCWAMALKVAEAGGYFNMRICHSCVSGSTKCSLSSVANNVYVAFVDRDTAVWVDKKTKEVLKVLSTSTSKVQSSLSASGDVSVQPPSLAATVAAESSTSATKPTSASHIPVPTSDAIVPQPATRRPRYSAAAALDTERQDHAKQKAEWEAERQDHVEQKAAWEVERQHYANDEAAWDAERDMYANEAAAREEERRRHAEEKAAWDVERQQYAHDKVAWDAKDQQHAHDKATWNAEKVQYAANESLWNRERQLHTDAQVVFAAQRQVLADKEALHAAKEEGWEAEKRKLAAEWQTAVQNERRNMDMWLAERTALKYRIAQLEAAAVKDTMADKDTTAGNDTTAGKAAERVALLEANAVKDKAAMMNRLEDAERAVADGGDRLREAGVQGQRAWYSGDKFPAPDHLICPQCRLRIELGTDDKFGLTCWMSALTVAEKGGYFNAKICYPCCAKSVKCAASTRGSNVYLALVDKDTAVWVDKKTKKDLKTATSSNTTSNKAIDNDATESDAPSGLRIRLRLKLEDGDPTASESSPEGSPSAAVDDSEADVPSWAPAFVSAVPNLPDLRTGEGSRRHTMSHPAAAGNDEQHAGRDGLVAAIGRWYDEREAAHDAERAEWGAERECLAEEVAAARDHHAREKVEWQQTTAEWQQKTAEWQEKKAEWLAERSALEERIAHLEDNAVKLEASATAAVGDKEALLDRLEAIERALAGIRAAAGESSRRPLLHSTRGYMFSDLAPGTELDAAQMAAIGCGPPEHKSTGIKFLAPVHLMCRRCRERMPSSQQRGCWLAAPKLAERGGFFQMRQCHHCTAFPKCSASTRVSNVYVAFVDADTAVWVHKKSKKVLRVASSSTSTADNGQSSEHDEQPSPDSTVVAAASPSPPHHAGFDASEYRHHLPRSTSPRKEPEAPLPGPVNLPPATPVDPQLAAERARFHAAIAGWSRDREAHAEAKAAWDVERQHHAEQAAEWSHETQRHAEAEAAWRAERAQHAVEEAAWAHGLRVQAEAVAAQRALHAAKEATWLAERGKFEAVWDEEKRKFDAVLQAQQRDFAIKWHAAVEKEQGNRAIFHAHAEALKDRIARLEESAKEDKAALAERREIEARVAAGIRAAMGSSEV</sequence>
<evidence type="ECO:0000256" key="1">
    <source>
        <dbReference type="SAM" id="Coils"/>
    </source>
</evidence>
<evidence type="ECO:0000313" key="3">
    <source>
        <dbReference type="EMBL" id="KAL1405770.1"/>
    </source>
</evidence>
<evidence type="ECO:0000256" key="2">
    <source>
        <dbReference type="SAM" id="MobiDB-lite"/>
    </source>
</evidence>
<dbReference type="GeneID" id="95988486"/>
<dbReference type="RefSeq" id="XP_069205714.1">
    <property type="nucleotide sequence ID" value="XM_069355873.1"/>
</dbReference>
<feature type="compositionally biased region" description="Polar residues" evidence="2">
    <location>
        <begin position="907"/>
        <end position="919"/>
    </location>
</feature>
<organism evidence="3 4">
    <name type="scientific">Vanrija albida</name>
    <dbReference type="NCBI Taxonomy" id="181172"/>
    <lineage>
        <taxon>Eukaryota</taxon>
        <taxon>Fungi</taxon>
        <taxon>Dikarya</taxon>
        <taxon>Basidiomycota</taxon>
        <taxon>Agaricomycotina</taxon>
        <taxon>Tremellomycetes</taxon>
        <taxon>Trichosporonales</taxon>
        <taxon>Trichosporonaceae</taxon>
        <taxon>Vanrija</taxon>
    </lineage>
</organism>
<feature type="compositionally biased region" description="Pro residues" evidence="2">
    <location>
        <begin position="967"/>
        <end position="980"/>
    </location>
</feature>
<feature type="region of interest" description="Disordered" evidence="2">
    <location>
        <begin position="1010"/>
        <end position="1036"/>
    </location>
</feature>
<dbReference type="EMBL" id="JBBXJM010000006">
    <property type="protein sequence ID" value="KAL1405770.1"/>
    <property type="molecule type" value="Genomic_DNA"/>
</dbReference>
<feature type="compositionally biased region" description="Low complexity" evidence="2">
    <location>
        <begin position="548"/>
        <end position="559"/>
    </location>
</feature>
<dbReference type="Proteomes" id="UP001565368">
    <property type="component" value="Unassembled WGS sequence"/>
</dbReference>
<feature type="region of interest" description="Disordered" evidence="2">
    <location>
        <begin position="905"/>
        <end position="981"/>
    </location>
</feature>
<keyword evidence="1" id="KW-0175">Coiled coil</keyword>
<feature type="region of interest" description="Disordered" evidence="2">
    <location>
        <begin position="544"/>
        <end position="607"/>
    </location>
</feature>
<keyword evidence="4" id="KW-1185">Reference proteome</keyword>
<feature type="region of interest" description="Disordered" evidence="2">
    <location>
        <begin position="621"/>
        <end position="648"/>
    </location>
</feature>
<proteinExistence type="predicted"/>
<feature type="compositionally biased region" description="Low complexity" evidence="2">
    <location>
        <begin position="927"/>
        <end position="937"/>
    </location>
</feature>